<dbReference type="Pfam" id="PF13751">
    <property type="entry name" value="DDE_Tnp_1_6"/>
    <property type="match status" value="1"/>
</dbReference>
<dbReference type="KEGG" id="dvn:HQ394_13505"/>
<evidence type="ECO:0000259" key="1">
    <source>
        <dbReference type="Pfam" id="PF05598"/>
    </source>
</evidence>
<feature type="domain" description="Transposase DDE" evidence="2">
    <location>
        <begin position="193"/>
        <end position="292"/>
    </location>
</feature>
<gene>
    <name evidence="3" type="ORF">HQ394_13505</name>
</gene>
<feature type="domain" description="Transposase InsH N-terminal" evidence="1">
    <location>
        <begin position="19"/>
        <end position="112"/>
    </location>
</feature>
<evidence type="ECO:0000313" key="3">
    <source>
        <dbReference type="EMBL" id="QNT71323.1"/>
    </source>
</evidence>
<dbReference type="Pfam" id="PF05598">
    <property type="entry name" value="DUF772"/>
    <property type="match status" value="1"/>
</dbReference>
<organism evidence="3 4">
    <name type="scientific">Defluviicoccus vanus</name>
    <dbReference type="NCBI Taxonomy" id="111831"/>
    <lineage>
        <taxon>Bacteria</taxon>
        <taxon>Pseudomonadati</taxon>
        <taxon>Pseudomonadota</taxon>
        <taxon>Alphaproteobacteria</taxon>
        <taxon>Rhodospirillales</taxon>
        <taxon>Rhodospirillaceae</taxon>
        <taxon>Defluviicoccus</taxon>
    </lineage>
</organism>
<dbReference type="InterPro" id="IPR008490">
    <property type="entry name" value="Transposase_InsH_N"/>
</dbReference>
<proteinExistence type="predicted"/>
<name>A0A7H1N6I7_9PROT</name>
<evidence type="ECO:0000313" key="4">
    <source>
        <dbReference type="Proteomes" id="UP000516369"/>
    </source>
</evidence>
<sequence>MNRFVEGEDRAQQSLLPASLDDYVGEENSVRVVDVYVEELDLAALGFHRVRPKATGRPAYHPSTPLKIYLYGYLNRIQSSRRLEREARRNLELMWLTGPLAPDFKTIADFRKDNGPAIQAVCARFIGLCRDLGLFARAVAAIDGAKFKAVNARDRNFTKGKLMRRIGQVEQSIERYLQSLDAADLQEDDVADGRTLHAYWTTTCGDCALKGKCTPAKERVVRRWEHEAVIDAMLDRLDRAPDCMTIRRRTVEHPFGTLKAWMGHTHFLTKGLEKVKTEMSLSVLAYNLKRMIAILGVKPLIAAIRA</sequence>
<evidence type="ECO:0000259" key="2">
    <source>
        <dbReference type="Pfam" id="PF13751"/>
    </source>
</evidence>
<protein>
    <submittedName>
        <fullName evidence="3">Transposase</fullName>
    </submittedName>
</protein>
<dbReference type="EMBL" id="CP053923">
    <property type="protein sequence ID" value="QNT71323.1"/>
    <property type="molecule type" value="Genomic_DNA"/>
</dbReference>
<dbReference type="InterPro" id="IPR025668">
    <property type="entry name" value="Tnp_DDE_dom"/>
</dbReference>
<reference evidence="3 4" key="1">
    <citation type="submission" date="2020-05" db="EMBL/GenBank/DDBJ databases">
        <title>Complete closed genome sequence of Defluviicoccus vanus.</title>
        <authorList>
            <person name="Bessarab I."/>
            <person name="Arumugam K."/>
            <person name="Maszenan A.M."/>
            <person name="Seviour R.J."/>
            <person name="Williams R.B."/>
        </authorList>
    </citation>
    <scope>NUCLEOTIDE SEQUENCE [LARGE SCALE GENOMIC DNA]</scope>
    <source>
        <strain evidence="3 4">Ben 114</strain>
    </source>
</reference>
<dbReference type="RefSeq" id="WP_190263301.1">
    <property type="nucleotide sequence ID" value="NZ_CP053923.1"/>
</dbReference>
<keyword evidence="4" id="KW-1185">Reference proteome</keyword>
<dbReference type="Proteomes" id="UP000516369">
    <property type="component" value="Chromosome"/>
</dbReference>
<dbReference type="PANTHER" id="PTHR33408:SF2">
    <property type="entry name" value="TRANSPOSASE DDE DOMAIN-CONTAINING PROTEIN"/>
    <property type="match status" value="1"/>
</dbReference>
<accession>A0A7H1N6I7</accession>
<dbReference type="PANTHER" id="PTHR33408">
    <property type="entry name" value="TRANSPOSASE"/>
    <property type="match status" value="1"/>
</dbReference>
<dbReference type="AlphaFoldDB" id="A0A7H1N6I7"/>